<protein>
    <submittedName>
        <fullName evidence="6">AraC family transcriptional regulator</fullName>
    </submittedName>
</protein>
<gene>
    <name evidence="6" type="ORF">GOOTI_005_00240</name>
</gene>
<evidence type="ECO:0000313" key="7">
    <source>
        <dbReference type="Proteomes" id="UP000005038"/>
    </source>
</evidence>
<comment type="caution">
    <text evidence="6">The sequence shown here is derived from an EMBL/GenBank/DDBJ whole genome shotgun (WGS) entry which is preliminary data.</text>
</comment>
<keyword evidence="1" id="KW-0805">Transcription regulation</keyword>
<dbReference type="InterPro" id="IPR035418">
    <property type="entry name" value="AraC-bd_2"/>
</dbReference>
<feature type="region of interest" description="Disordered" evidence="4">
    <location>
        <begin position="1"/>
        <end position="24"/>
    </location>
</feature>
<dbReference type="GO" id="GO:0043565">
    <property type="term" value="F:sequence-specific DNA binding"/>
    <property type="evidence" value="ECO:0007669"/>
    <property type="project" value="InterPro"/>
</dbReference>
<dbReference type="Gene3D" id="1.10.10.60">
    <property type="entry name" value="Homeodomain-like"/>
    <property type="match status" value="1"/>
</dbReference>
<dbReference type="Pfam" id="PF12833">
    <property type="entry name" value="HTH_18"/>
    <property type="match status" value="1"/>
</dbReference>
<dbReference type="Proteomes" id="UP000005038">
    <property type="component" value="Unassembled WGS sequence"/>
</dbReference>
<keyword evidence="3" id="KW-0804">Transcription</keyword>
<dbReference type="PROSITE" id="PS01124">
    <property type="entry name" value="HTH_ARAC_FAMILY_2"/>
    <property type="match status" value="1"/>
</dbReference>
<dbReference type="GO" id="GO:0003700">
    <property type="term" value="F:DNA-binding transcription factor activity"/>
    <property type="evidence" value="ECO:0007669"/>
    <property type="project" value="InterPro"/>
</dbReference>
<dbReference type="PRINTS" id="PR00032">
    <property type="entry name" value="HTHARAC"/>
</dbReference>
<accession>H5TFT8</accession>
<evidence type="ECO:0000256" key="3">
    <source>
        <dbReference type="ARBA" id="ARBA00023163"/>
    </source>
</evidence>
<evidence type="ECO:0000256" key="2">
    <source>
        <dbReference type="ARBA" id="ARBA00023125"/>
    </source>
</evidence>
<dbReference type="OrthoDB" id="9799345at2"/>
<proteinExistence type="predicted"/>
<dbReference type="Pfam" id="PF14525">
    <property type="entry name" value="AraC_binding_2"/>
    <property type="match status" value="1"/>
</dbReference>
<evidence type="ECO:0000313" key="6">
    <source>
        <dbReference type="EMBL" id="GAB32346.1"/>
    </source>
</evidence>
<keyword evidence="2" id="KW-0238">DNA-binding</keyword>
<dbReference type="STRING" id="1108044.GOOTI_005_00240"/>
<dbReference type="SMART" id="SM00342">
    <property type="entry name" value="HTH_ARAC"/>
    <property type="match status" value="1"/>
</dbReference>
<sequence length="350" mass="39095">MTSTLTTDHETRSSGGVPEAAVRATESGIQIAPREQLDAWKHAVNTTFFPLEVNASESSRFAWGLRTGYIGPLQVTRADADPELVIRTPKQAASDDNDHYLVALQIRGSCRFRQDGRDVEIQPGEFTIYDCTRTFDVEWHAQHSTIVAMFDRSLFELRPDEVARVTSTPVSGSEGTATLVRSMLGQLSRTPDAYGGLAANRVASTFLDLLATVYSCRLDPDLPASEAAQRTLLTRVKAYIEDHLFDPDLSVESIAAAHFVSVRYLHRVFENDDMTVARWIRHHRMEQCRRDLIDPLLVGRTVGEIAARNGLLNASHFSQMFRKEFGESPKEYRNRTLAHAAIPTASAHRP</sequence>
<dbReference type="PANTHER" id="PTHR46796:SF6">
    <property type="entry name" value="ARAC SUBFAMILY"/>
    <property type="match status" value="1"/>
</dbReference>
<dbReference type="SUPFAM" id="SSF46689">
    <property type="entry name" value="Homeodomain-like"/>
    <property type="match status" value="1"/>
</dbReference>
<dbReference type="InterPro" id="IPR050204">
    <property type="entry name" value="AraC_XylS_family_regulators"/>
</dbReference>
<feature type="domain" description="HTH araC/xylS-type" evidence="5">
    <location>
        <begin position="234"/>
        <end position="335"/>
    </location>
</feature>
<keyword evidence="7" id="KW-1185">Reference proteome</keyword>
<organism evidence="6 7">
    <name type="scientific">Gordonia otitidis (strain DSM 44809 / CCUG 52243 / JCM 12355 / NBRC 100426 / IFM 10032)</name>
    <dbReference type="NCBI Taxonomy" id="1108044"/>
    <lineage>
        <taxon>Bacteria</taxon>
        <taxon>Bacillati</taxon>
        <taxon>Actinomycetota</taxon>
        <taxon>Actinomycetes</taxon>
        <taxon>Mycobacteriales</taxon>
        <taxon>Gordoniaceae</taxon>
        <taxon>Gordonia</taxon>
    </lineage>
</organism>
<dbReference type="RefSeq" id="WP_007236621.1">
    <property type="nucleotide sequence ID" value="NZ_BAFB01000005.1"/>
</dbReference>
<reference evidence="6" key="1">
    <citation type="submission" date="2012-02" db="EMBL/GenBank/DDBJ databases">
        <title>Whole genome shotgun sequence of Gordonia otitidis NBRC 100426.</title>
        <authorList>
            <person name="Yoshida I."/>
            <person name="Hosoyama A."/>
            <person name="Tsuchikane K."/>
            <person name="Katsumata H."/>
            <person name="Yamazaki S."/>
            <person name="Fujita N."/>
        </authorList>
    </citation>
    <scope>NUCLEOTIDE SEQUENCE [LARGE SCALE GENOMIC DNA]</scope>
    <source>
        <strain evidence="6">NBRC 100426</strain>
    </source>
</reference>
<evidence type="ECO:0000256" key="4">
    <source>
        <dbReference type="SAM" id="MobiDB-lite"/>
    </source>
</evidence>
<name>H5TFT8_GORO1</name>
<dbReference type="EMBL" id="BAFB01000005">
    <property type="protein sequence ID" value="GAB32346.1"/>
    <property type="molecule type" value="Genomic_DNA"/>
</dbReference>
<dbReference type="PANTHER" id="PTHR46796">
    <property type="entry name" value="HTH-TYPE TRANSCRIPTIONAL ACTIVATOR RHAS-RELATED"/>
    <property type="match status" value="1"/>
</dbReference>
<dbReference type="InterPro" id="IPR018060">
    <property type="entry name" value="HTH_AraC"/>
</dbReference>
<dbReference type="AlphaFoldDB" id="H5TFT8"/>
<dbReference type="InterPro" id="IPR009057">
    <property type="entry name" value="Homeodomain-like_sf"/>
</dbReference>
<dbReference type="InterPro" id="IPR020449">
    <property type="entry name" value="Tscrpt_reg_AraC-type_HTH"/>
</dbReference>
<evidence type="ECO:0000256" key="1">
    <source>
        <dbReference type="ARBA" id="ARBA00023015"/>
    </source>
</evidence>
<evidence type="ECO:0000259" key="5">
    <source>
        <dbReference type="PROSITE" id="PS01124"/>
    </source>
</evidence>